<dbReference type="EMBL" id="VTEH01000005">
    <property type="protein sequence ID" value="TYR75877.1"/>
    <property type="molecule type" value="Genomic_DNA"/>
</dbReference>
<feature type="region of interest" description="Disordered" evidence="1">
    <location>
        <begin position="1"/>
        <end position="36"/>
    </location>
</feature>
<dbReference type="Pfam" id="PF08924">
    <property type="entry name" value="Rv2525c_GlyHyd-like"/>
    <property type="match status" value="1"/>
</dbReference>
<feature type="compositionally biased region" description="Gly residues" evidence="1">
    <location>
        <begin position="93"/>
        <end position="103"/>
    </location>
</feature>
<evidence type="ECO:0000313" key="4">
    <source>
        <dbReference type="Proteomes" id="UP000323317"/>
    </source>
</evidence>
<feature type="compositionally biased region" description="Gly residues" evidence="1">
    <location>
        <begin position="71"/>
        <end position="85"/>
    </location>
</feature>
<feature type="compositionally biased region" description="Polar residues" evidence="1">
    <location>
        <begin position="16"/>
        <end position="29"/>
    </location>
</feature>
<dbReference type="SUPFAM" id="SSF51445">
    <property type="entry name" value="(Trans)glycosidases"/>
    <property type="match status" value="1"/>
</dbReference>
<dbReference type="Proteomes" id="UP000323317">
    <property type="component" value="Unassembled WGS sequence"/>
</dbReference>
<dbReference type="InterPro" id="IPR017853">
    <property type="entry name" value="GH"/>
</dbReference>
<name>A0A5D4KF26_9BACI</name>
<feature type="domain" description="Rv2525c-like glycoside hydrolase-like" evidence="2">
    <location>
        <begin position="141"/>
        <end position="276"/>
    </location>
</feature>
<accession>A0A5D4KF26</accession>
<evidence type="ECO:0000313" key="3">
    <source>
        <dbReference type="EMBL" id="TYR75877.1"/>
    </source>
</evidence>
<reference evidence="3 4" key="1">
    <citation type="submission" date="2019-08" db="EMBL/GenBank/DDBJ databases">
        <title>Bacillus genomes from the desert of Cuatro Cienegas, Coahuila.</title>
        <authorList>
            <person name="Olmedo-Alvarez G."/>
        </authorList>
    </citation>
    <scope>NUCLEOTIDE SEQUENCE [LARGE SCALE GENOMIC DNA]</scope>
    <source>
        <strain evidence="3 4">CH40_1T</strain>
    </source>
</reference>
<dbReference type="InterPro" id="IPR015020">
    <property type="entry name" value="Rv2525c-like_Glyco_Hydro-like"/>
</dbReference>
<proteinExistence type="predicted"/>
<dbReference type="Gene3D" id="3.20.20.80">
    <property type="entry name" value="Glycosidases"/>
    <property type="match status" value="1"/>
</dbReference>
<comment type="caution">
    <text evidence="3">The sequence shown here is derived from an EMBL/GenBank/DDBJ whole genome shotgun (WGS) entry which is preliminary data.</text>
</comment>
<evidence type="ECO:0000256" key="1">
    <source>
        <dbReference type="SAM" id="MobiDB-lite"/>
    </source>
</evidence>
<dbReference type="AlphaFoldDB" id="A0A5D4KF26"/>
<feature type="compositionally biased region" description="Low complexity" evidence="1">
    <location>
        <begin position="1"/>
        <end position="15"/>
    </location>
</feature>
<sequence length="326" mass="34479">MNGTNNIQNNIDNNGADSAQNNVENTIDNQGGEEVQNNITNNITNNVKVTVEGDGDVVNSVTNSISNGVMNGTGNGNDSGNGNGNGNENDSGNGNGNGSGGDNGNDNGDGESGLAWGIDTASATNEEFNMCVRDNFGDPEVVGRYLGDKEGVSAGLTQEEAELIKSNNDEILLIHNRFSDATGFENGVQEGEEAISLARELGAPEGTAIFADIEPTYPVNSDFIRGWYDALSSSAYVPGIYGIFSSERELSASYNQAVSQNSNIQEDTYLWTAAPNVGITTEANAPEYQPAAPEGALVIGWQYGLDAQECNIDTNLFDNQYTDVLW</sequence>
<protein>
    <submittedName>
        <fullName evidence="3">DUF1906 domain-containing protein</fullName>
    </submittedName>
</protein>
<feature type="region of interest" description="Disordered" evidence="1">
    <location>
        <begin position="58"/>
        <end position="116"/>
    </location>
</feature>
<organism evidence="3 4">
    <name type="scientific">Rossellomorea vietnamensis</name>
    <dbReference type="NCBI Taxonomy" id="218284"/>
    <lineage>
        <taxon>Bacteria</taxon>
        <taxon>Bacillati</taxon>
        <taxon>Bacillota</taxon>
        <taxon>Bacilli</taxon>
        <taxon>Bacillales</taxon>
        <taxon>Bacillaceae</taxon>
        <taxon>Rossellomorea</taxon>
    </lineage>
</organism>
<gene>
    <name evidence="3" type="ORF">FZC79_09115</name>
</gene>
<feature type="compositionally biased region" description="Polar residues" evidence="1">
    <location>
        <begin position="59"/>
        <end position="70"/>
    </location>
</feature>
<evidence type="ECO:0000259" key="2">
    <source>
        <dbReference type="Pfam" id="PF08924"/>
    </source>
</evidence>